<dbReference type="NCBIfam" id="TIGR01534">
    <property type="entry name" value="GAPDH-I"/>
    <property type="match status" value="1"/>
</dbReference>
<accession>A0A3L7E3P2</accession>
<reference evidence="6 7" key="1">
    <citation type="submission" date="2018-07" db="EMBL/GenBank/DDBJ databases">
        <title>Halioglobus sp. genome submission.</title>
        <authorList>
            <person name="Ye M.-Q."/>
            <person name="Du Z.-J."/>
        </authorList>
    </citation>
    <scope>NUCLEOTIDE SEQUENCE [LARGE SCALE GENOMIC DNA]</scope>
    <source>
        <strain evidence="6 7">U0301</strain>
    </source>
</reference>
<dbReference type="Gene3D" id="3.40.50.720">
    <property type="entry name" value="NAD(P)-binding Rossmann-like Domain"/>
    <property type="match status" value="1"/>
</dbReference>
<evidence type="ECO:0000313" key="7">
    <source>
        <dbReference type="Proteomes" id="UP000265509"/>
    </source>
</evidence>
<dbReference type="AlphaFoldDB" id="A0A3L7E3P2"/>
<name>A0A3L7E3P2_9GAMM</name>
<dbReference type="PANTHER" id="PTHR43454:SF1">
    <property type="entry name" value="GLYCERALDEHYDE 3-PHOSPHATE DEHYDROGENASE NAD(P) BINDING DOMAIN-CONTAINING PROTEIN"/>
    <property type="match status" value="1"/>
</dbReference>
<dbReference type="SUPFAM" id="SSF51735">
    <property type="entry name" value="NAD(P)-binding Rossmann-fold domains"/>
    <property type="match status" value="1"/>
</dbReference>
<sequence length="490" mass="54362">MNDRKRERPDDYFKDWKEREALAEGMIPLVGSLAREKSVKCYIYGKSLVNRSVLEIMKDHRYVRQVEANELSEFETFPVITELSKLGLGPAHIDVGRLAVNYYDKGAGENLTIEEYVRREVAEDIGSTDKPLEQPQDVVLYGFGRIGRLMARILIDKTDGGDTLRLRAVVVRKGKAPNDLVKRASLLRRDSVHGAFDGTIRVDEERQSFVANGNEVKVIYADSPDTIDYTEYGINNAIVVDNTGVWRDEAGLSLHLKSKGVSKVILTAPGKGELKNVVHGINHDIIDPSDRIISAASCTTNAIAPPLKAMDDEYGIRAGHVETVHAFTNDQNLIDNYHKASRRGRAAPLNMVLTETGAASAVGKVLPQLSGRLTGNAIRVPTPNVSMAILNLTLNRETTAEEVNEFMRTRALHSSLRKQIDYSNSPEVVSTDFVGSRHACIFDAQATIVNGNQAVLYLWYDNEFGYSCQVHRILEQMAGIDYAVYPKEGA</sequence>
<dbReference type="GO" id="GO:0006006">
    <property type="term" value="P:glucose metabolic process"/>
    <property type="evidence" value="ECO:0007669"/>
    <property type="project" value="InterPro"/>
</dbReference>
<dbReference type="GO" id="GO:0051287">
    <property type="term" value="F:NAD binding"/>
    <property type="evidence" value="ECO:0007669"/>
    <property type="project" value="InterPro"/>
</dbReference>
<evidence type="ECO:0000256" key="2">
    <source>
        <dbReference type="ARBA" id="ARBA00023002"/>
    </source>
</evidence>
<gene>
    <name evidence="6" type="ORF">DWB85_03780</name>
</gene>
<dbReference type="Pfam" id="PF02800">
    <property type="entry name" value="Gp_dh_C"/>
    <property type="match status" value="1"/>
</dbReference>
<dbReference type="CDD" id="cd18126">
    <property type="entry name" value="GAPDH_I_C"/>
    <property type="match status" value="1"/>
</dbReference>
<dbReference type="Gene3D" id="3.30.360.10">
    <property type="entry name" value="Dihydrodipicolinate Reductase, domain 2"/>
    <property type="match status" value="1"/>
</dbReference>
<dbReference type="InterPro" id="IPR036291">
    <property type="entry name" value="NAD(P)-bd_dom_sf"/>
</dbReference>
<evidence type="ECO:0000256" key="3">
    <source>
        <dbReference type="RuleBase" id="RU000397"/>
    </source>
</evidence>
<dbReference type="InterPro" id="IPR020830">
    <property type="entry name" value="GlycerAld_3-P_DH_AS"/>
</dbReference>
<feature type="domain" description="Glyceraldehyde 3-phosphate dehydrogenase NAD(P) binding" evidence="5">
    <location>
        <begin position="136"/>
        <end position="298"/>
    </location>
</feature>
<dbReference type="Proteomes" id="UP000265509">
    <property type="component" value="Unassembled WGS sequence"/>
</dbReference>
<dbReference type="PRINTS" id="PR00078">
    <property type="entry name" value="G3PDHDRGNASE"/>
</dbReference>
<evidence type="ECO:0000256" key="1">
    <source>
        <dbReference type="ARBA" id="ARBA00007406"/>
    </source>
</evidence>
<dbReference type="OrthoDB" id="9803304at2"/>
<evidence type="ECO:0000313" key="6">
    <source>
        <dbReference type="EMBL" id="RLQ23103.1"/>
    </source>
</evidence>
<dbReference type="RefSeq" id="WP_117952871.1">
    <property type="nucleotide sequence ID" value="NZ_QRAN01000003.1"/>
</dbReference>
<evidence type="ECO:0000256" key="4">
    <source>
        <dbReference type="RuleBase" id="RU361160"/>
    </source>
</evidence>
<dbReference type="EC" id="1.2.1.-" evidence="4"/>
<comment type="similarity">
    <text evidence="1 3">Belongs to the glyceraldehyde-3-phosphate dehydrogenase family.</text>
</comment>
<protein>
    <recommendedName>
        <fullName evidence="4">Glyceraldehyde-3-phosphate dehydrogenase</fullName>
        <ecNumber evidence="4">1.2.1.-</ecNumber>
    </recommendedName>
</protein>
<dbReference type="Pfam" id="PF00044">
    <property type="entry name" value="Gp_dh_N"/>
    <property type="match status" value="1"/>
</dbReference>
<proteinExistence type="inferred from homology"/>
<comment type="caution">
    <text evidence="6">The sequence shown here is derived from an EMBL/GenBank/DDBJ whole genome shotgun (WGS) entry which is preliminary data.</text>
</comment>
<evidence type="ECO:0000259" key="5">
    <source>
        <dbReference type="SMART" id="SM00846"/>
    </source>
</evidence>
<dbReference type="GO" id="GO:0016620">
    <property type="term" value="F:oxidoreductase activity, acting on the aldehyde or oxo group of donors, NAD or NADP as acceptor"/>
    <property type="evidence" value="ECO:0007669"/>
    <property type="project" value="InterPro"/>
</dbReference>
<dbReference type="InterPro" id="IPR020831">
    <property type="entry name" value="GlycerAld/Erythrose_P_DH"/>
</dbReference>
<dbReference type="SUPFAM" id="SSF55347">
    <property type="entry name" value="Glyceraldehyde-3-phosphate dehydrogenase-like, C-terminal domain"/>
    <property type="match status" value="1"/>
</dbReference>
<dbReference type="EMBL" id="QRAN01000003">
    <property type="protein sequence ID" value="RLQ23103.1"/>
    <property type="molecule type" value="Genomic_DNA"/>
</dbReference>
<organism evidence="6 7">
    <name type="scientific">Seongchinamella sediminis</name>
    <dbReference type="NCBI Taxonomy" id="2283635"/>
    <lineage>
        <taxon>Bacteria</taxon>
        <taxon>Pseudomonadati</taxon>
        <taxon>Pseudomonadota</taxon>
        <taxon>Gammaproteobacteria</taxon>
        <taxon>Cellvibrionales</taxon>
        <taxon>Halieaceae</taxon>
        <taxon>Seongchinamella</taxon>
    </lineage>
</organism>
<dbReference type="SMART" id="SM00846">
    <property type="entry name" value="Gp_dh_N"/>
    <property type="match status" value="1"/>
</dbReference>
<dbReference type="PROSITE" id="PS00071">
    <property type="entry name" value="GAPDH"/>
    <property type="match status" value="1"/>
</dbReference>
<dbReference type="CDD" id="cd05214">
    <property type="entry name" value="GAPDH_I_N"/>
    <property type="match status" value="1"/>
</dbReference>
<dbReference type="InterPro" id="IPR020828">
    <property type="entry name" value="GlycerAld_3-P_DH_NAD(P)-bd"/>
</dbReference>
<keyword evidence="7" id="KW-1185">Reference proteome</keyword>
<keyword evidence="2 4" id="KW-0560">Oxidoreductase</keyword>
<dbReference type="PANTHER" id="PTHR43454">
    <property type="entry name" value="GLYCERALDEHYDE-3-PHOSPHATE DEHYDROGENASE"/>
    <property type="match status" value="1"/>
</dbReference>
<dbReference type="NCBIfam" id="NF006139">
    <property type="entry name" value="PRK08289.1"/>
    <property type="match status" value="1"/>
</dbReference>
<dbReference type="GO" id="GO:0050661">
    <property type="term" value="F:NADP binding"/>
    <property type="evidence" value="ECO:0007669"/>
    <property type="project" value="InterPro"/>
</dbReference>
<dbReference type="FunFam" id="3.30.360.10:FF:000002">
    <property type="entry name" value="Glyceraldehyde-3-phosphate dehydrogenase"/>
    <property type="match status" value="1"/>
</dbReference>
<dbReference type="InterPro" id="IPR006424">
    <property type="entry name" value="Glyceraldehyde-3-P_DH_1"/>
</dbReference>
<dbReference type="InterPro" id="IPR020829">
    <property type="entry name" value="GlycerAld_3-P_DH_cat"/>
</dbReference>